<comment type="caution">
    <text evidence="1">The sequence shown here is derived from an EMBL/GenBank/DDBJ whole genome shotgun (WGS) entry which is preliminary data.</text>
</comment>
<dbReference type="Proteomes" id="UP000016064">
    <property type="component" value="Unassembled WGS sequence"/>
</dbReference>
<name>A0ABN0N0Y6_9CHLA</name>
<evidence type="ECO:0000313" key="2">
    <source>
        <dbReference type="Proteomes" id="UP000016064"/>
    </source>
</evidence>
<proteinExistence type="predicted"/>
<sequence length="37" mass="4146">MPLKSPRSAYETTITTKGLFSQLGLKNLFSMTQAQKQ</sequence>
<protein>
    <submittedName>
        <fullName evidence="1">Uncharacterized protein</fullName>
    </submittedName>
</protein>
<evidence type="ECO:0000313" key="1">
    <source>
        <dbReference type="EMBL" id="EQM63230.1"/>
    </source>
</evidence>
<organism evidence="1 2">
    <name type="scientific">Chlamydia ibidis 10-1398/6</name>
    <dbReference type="NCBI Taxonomy" id="1046581"/>
    <lineage>
        <taxon>Bacteria</taxon>
        <taxon>Pseudomonadati</taxon>
        <taxon>Chlamydiota</taxon>
        <taxon>Chlamydiia</taxon>
        <taxon>Chlamydiales</taxon>
        <taxon>Chlamydiaceae</taxon>
        <taxon>Chlamydia/Chlamydophila group</taxon>
        <taxon>Chlamydia</taxon>
    </lineage>
</organism>
<reference evidence="1 2" key="1">
    <citation type="submission" date="2013-07" db="EMBL/GenBank/DDBJ databases">
        <title>Isolation of a new Chlamydia species from the feral Sacred Ibis (Threskiornis aethiopicus): Chlamydia ibidis.</title>
        <authorList>
            <person name="Vorimore F."/>
            <person name="Hsia R.-C."/>
            <person name="Huot-Creasy H."/>
            <person name="Bastian S."/>
            <person name="Deruyter L."/>
            <person name="Passet A."/>
            <person name="Sachse K."/>
            <person name="Bavoil P."/>
            <person name="Myers G."/>
            <person name="Laroucau K."/>
        </authorList>
    </citation>
    <scope>NUCLEOTIDE SEQUENCE [LARGE SCALE GENOMIC DNA]</scope>
    <source>
        <strain evidence="1 2">10-1398/6</strain>
    </source>
</reference>
<gene>
    <name evidence="1" type="ORF">H359_0432</name>
</gene>
<dbReference type="EMBL" id="APJW01000001">
    <property type="protein sequence ID" value="EQM63230.1"/>
    <property type="molecule type" value="Genomic_DNA"/>
</dbReference>
<accession>A0ABN0N0Y6</accession>
<keyword evidence="2" id="KW-1185">Reference proteome</keyword>